<dbReference type="PANTHER" id="PTHR43630">
    <property type="entry name" value="POLY-BETA-1,6-N-ACETYL-D-GLUCOSAMINE SYNTHASE"/>
    <property type="match status" value="1"/>
</dbReference>
<name>A0A0G1IDI7_9BACT</name>
<organism evidence="2 3">
    <name type="scientific">Candidatus Giovannonibacteria bacterium GW2011_GWB1_44_23</name>
    <dbReference type="NCBI Taxonomy" id="1618652"/>
    <lineage>
        <taxon>Bacteria</taxon>
        <taxon>Candidatus Giovannoniibacteriota</taxon>
    </lineage>
</organism>
<feature type="domain" description="Glycosyltransferase 2-like" evidence="1">
    <location>
        <begin position="13"/>
        <end position="168"/>
    </location>
</feature>
<dbReference type="GO" id="GO:0016740">
    <property type="term" value="F:transferase activity"/>
    <property type="evidence" value="ECO:0007669"/>
    <property type="project" value="UniProtKB-KW"/>
</dbReference>
<dbReference type="Pfam" id="PF00535">
    <property type="entry name" value="Glycos_transf_2"/>
    <property type="match status" value="1"/>
</dbReference>
<evidence type="ECO:0000259" key="1">
    <source>
        <dbReference type="Pfam" id="PF00535"/>
    </source>
</evidence>
<comment type="caution">
    <text evidence="2">The sequence shown here is derived from an EMBL/GenBank/DDBJ whole genome shotgun (WGS) entry which is preliminary data.</text>
</comment>
<accession>A0A0G1IDI7</accession>
<gene>
    <name evidence="2" type="ORF">UW49_C0006G0033</name>
</gene>
<dbReference type="InterPro" id="IPR001173">
    <property type="entry name" value="Glyco_trans_2-like"/>
</dbReference>
<dbReference type="PANTHER" id="PTHR43630:SF2">
    <property type="entry name" value="GLYCOSYLTRANSFERASE"/>
    <property type="match status" value="1"/>
</dbReference>
<dbReference type="AlphaFoldDB" id="A0A0G1IDI7"/>
<protein>
    <submittedName>
        <fullName evidence="2">Family 2 glycosyl transferase</fullName>
    </submittedName>
</protein>
<dbReference type="InterPro" id="IPR029044">
    <property type="entry name" value="Nucleotide-diphossugar_trans"/>
</dbReference>
<evidence type="ECO:0000313" key="3">
    <source>
        <dbReference type="Proteomes" id="UP000033977"/>
    </source>
</evidence>
<dbReference type="CDD" id="cd00761">
    <property type="entry name" value="Glyco_tranf_GTA_type"/>
    <property type="match status" value="1"/>
</dbReference>
<dbReference type="Proteomes" id="UP000033977">
    <property type="component" value="Unassembled WGS sequence"/>
</dbReference>
<dbReference type="SUPFAM" id="SSF53448">
    <property type="entry name" value="Nucleotide-diphospho-sugar transferases"/>
    <property type="match status" value="1"/>
</dbReference>
<sequence length="245" mass="27725">MKPSKDMQNLKISLVIPAHNEEKYIGACLESARKNAADFCEIIVINNASTDKTAAVAKNFPGVRVVDEPQKGLTKARQRGLVEAGGDIVAYIDADTKMPEQWINKIKYLFEKDAKTVCVSGPYIYYDMSFLERAFVWAYWLFLARTAYLFTRYMVVGGNFAAKKNALEAAGGFDPNISFYGEDTDIARRLHKIGKVKFRQNLYMYTSARRFRGEGLATAGTHYIINFLSIVFTKKSVTTDYKDIR</sequence>
<dbReference type="Gene3D" id="3.90.550.10">
    <property type="entry name" value="Spore Coat Polysaccharide Biosynthesis Protein SpsA, Chain A"/>
    <property type="match status" value="1"/>
</dbReference>
<proteinExistence type="predicted"/>
<dbReference type="EMBL" id="LCIN01000006">
    <property type="protein sequence ID" value="KKT57280.1"/>
    <property type="molecule type" value="Genomic_DNA"/>
</dbReference>
<evidence type="ECO:0000313" key="2">
    <source>
        <dbReference type="EMBL" id="KKT57280.1"/>
    </source>
</evidence>
<keyword evidence="2" id="KW-0808">Transferase</keyword>
<reference evidence="2 3" key="1">
    <citation type="journal article" date="2015" name="Nature">
        <title>rRNA introns, odd ribosomes, and small enigmatic genomes across a large radiation of phyla.</title>
        <authorList>
            <person name="Brown C.T."/>
            <person name="Hug L.A."/>
            <person name="Thomas B.C."/>
            <person name="Sharon I."/>
            <person name="Castelle C.J."/>
            <person name="Singh A."/>
            <person name="Wilkins M.J."/>
            <person name="Williams K.H."/>
            <person name="Banfield J.F."/>
        </authorList>
    </citation>
    <scope>NUCLEOTIDE SEQUENCE [LARGE SCALE GENOMIC DNA]</scope>
</reference>